<feature type="compositionally biased region" description="Basic and acidic residues" evidence="1">
    <location>
        <begin position="1"/>
        <end position="13"/>
    </location>
</feature>
<protein>
    <submittedName>
        <fullName evidence="3">Uncharacterized protein</fullName>
    </submittedName>
</protein>
<keyword evidence="2" id="KW-0472">Membrane</keyword>
<dbReference type="AlphaFoldDB" id="A0A1L9UXP1"/>
<dbReference type="Proteomes" id="UP000184499">
    <property type="component" value="Unassembled WGS sequence"/>
</dbReference>
<keyword evidence="2" id="KW-1133">Transmembrane helix</keyword>
<gene>
    <name evidence="3" type="ORF">ASPBRDRAFT_409407</name>
</gene>
<dbReference type="EMBL" id="KV878680">
    <property type="protein sequence ID" value="OJJ76443.1"/>
    <property type="molecule type" value="Genomic_DNA"/>
</dbReference>
<keyword evidence="4" id="KW-1185">Reference proteome</keyword>
<accession>A0A1L9UXP1</accession>
<organism evidence="3 4">
    <name type="scientific">Aspergillus brasiliensis (strain CBS 101740 / IMI 381727 / IBT 21946)</name>
    <dbReference type="NCBI Taxonomy" id="767769"/>
    <lineage>
        <taxon>Eukaryota</taxon>
        <taxon>Fungi</taxon>
        <taxon>Dikarya</taxon>
        <taxon>Ascomycota</taxon>
        <taxon>Pezizomycotina</taxon>
        <taxon>Eurotiomycetes</taxon>
        <taxon>Eurotiomycetidae</taxon>
        <taxon>Eurotiales</taxon>
        <taxon>Aspergillaceae</taxon>
        <taxon>Aspergillus</taxon>
        <taxon>Aspergillus subgen. Circumdati</taxon>
    </lineage>
</organism>
<feature type="region of interest" description="Disordered" evidence="1">
    <location>
        <begin position="1"/>
        <end position="33"/>
    </location>
</feature>
<feature type="transmembrane region" description="Helical" evidence="2">
    <location>
        <begin position="85"/>
        <end position="102"/>
    </location>
</feature>
<keyword evidence="2" id="KW-0812">Transmembrane</keyword>
<sequence>MKYRNETEKRSESSRGSQAQRGKRKSSWRPVGTPKKNKRWGFWLLTVSGQLAQLDLLLCTMYVSESFSTGDMGTNHGTIDQRREYFLFFFLPWWVLCVHSTWEGKSKKVSMYNGDFSGAGVCATWVLRCYNLLSFTFFFFFFFYYYEQRGHMTNSYSRY</sequence>
<proteinExistence type="predicted"/>
<evidence type="ECO:0000313" key="3">
    <source>
        <dbReference type="EMBL" id="OJJ76443.1"/>
    </source>
</evidence>
<dbReference type="RefSeq" id="XP_067483690.1">
    <property type="nucleotide sequence ID" value="XM_067624459.1"/>
</dbReference>
<dbReference type="GeneID" id="93576947"/>
<evidence type="ECO:0000256" key="2">
    <source>
        <dbReference type="SAM" id="Phobius"/>
    </source>
</evidence>
<dbReference type="VEuPathDB" id="FungiDB:ASPBRDRAFT_409407"/>
<reference evidence="4" key="1">
    <citation type="journal article" date="2017" name="Genome Biol.">
        <title>Comparative genomics reveals high biological diversity and specific adaptations in the industrially and medically important fungal genus Aspergillus.</title>
        <authorList>
            <person name="de Vries R.P."/>
            <person name="Riley R."/>
            <person name="Wiebenga A."/>
            <person name="Aguilar-Osorio G."/>
            <person name="Amillis S."/>
            <person name="Uchima C.A."/>
            <person name="Anderluh G."/>
            <person name="Asadollahi M."/>
            <person name="Askin M."/>
            <person name="Barry K."/>
            <person name="Battaglia E."/>
            <person name="Bayram O."/>
            <person name="Benocci T."/>
            <person name="Braus-Stromeyer S.A."/>
            <person name="Caldana C."/>
            <person name="Canovas D."/>
            <person name="Cerqueira G.C."/>
            <person name="Chen F."/>
            <person name="Chen W."/>
            <person name="Choi C."/>
            <person name="Clum A."/>
            <person name="Dos Santos R.A."/>
            <person name="Damasio A.R."/>
            <person name="Diallinas G."/>
            <person name="Emri T."/>
            <person name="Fekete E."/>
            <person name="Flipphi M."/>
            <person name="Freyberg S."/>
            <person name="Gallo A."/>
            <person name="Gournas C."/>
            <person name="Habgood R."/>
            <person name="Hainaut M."/>
            <person name="Harispe M.L."/>
            <person name="Henrissat B."/>
            <person name="Hilden K.S."/>
            <person name="Hope R."/>
            <person name="Hossain A."/>
            <person name="Karabika E."/>
            <person name="Karaffa L."/>
            <person name="Karanyi Z."/>
            <person name="Krasevec N."/>
            <person name="Kuo A."/>
            <person name="Kusch H."/>
            <person name="LaButti K."/>
            <person name="Lagendijk E.L."/>
            <person name="Lapidus A."/>
            <person name="Levasseur A."/>
            <person name="Lindquist E."/>
            <person name="Lipzen A."/>
            <person name="Logrieco A.F."/>
            <person name="MacCabe A."/>
            <person name="Maekelae M.R."/>
            <person name="Malavazi I."/>
            <person name="Melin P."/>
            <person name="Meyer V."/>
            <person name="Mielnichuk N."/>
            <person name="Miskei M."/>
            <person name="Molnar A.P."/>
            <person name="Mule G."/>
            <person name="Ngan C.Y."/>
            <person name="Orejas M."/>
            <person name="Orosz E."/>
            <person name="Ouedraogo J.P."/>
            <person name="Overkamp K.M."/>
            <person name="Park H.-S."/>
            <person name="Perrone G."/>
            <person name="Piumi F."/>
            <person name="Punt P.J."/>
            <person name="Ram A.F."/>
            <person name="Ramon A."/>
            <person name="Rauscher S."/>
            <person name="Record E."/>
            <person name="Riano-Pachon D.M."/>
            <person name="Robert V."/>
            <person name="Roehrig J."/>
            <person name="Ruller R."/>
            <person name="Salamov A."/>
            <person name="Salih N.S."/>
            <person name="Samson R.A."/>
            <person name="Sandor E."/>
            <person name="Sanguinetti M."/>
            <person name="Schuetze T."/>
            <person name="Sepcic K."/>
            <person name="Shelest E."/>
            <person name="Sherlock G."/>
            <person name="Sophianopoulou V."/>
            <person name="Squina F.M."/>
            <person name="Sun H."/>
            <person name="Susca A."/>
            <person name="Todd R.B."/>
            <person name="Tsang A."/>
            <person name="Unkles S.E."/>
            <person name="van de Wiele N."/>
            <person name="van Rossen-Uffink D."/>
            <person name="Oliveira J.V."/>
            <person name="Vesth T.C."/>
            <person name="Visser J."/>
            <person name="Yu J.-H."/>
            <person name="Zhou M."/>
            <person name="Andersen M.R."/>
            <person name="Archer D.B."/>
            <person name="Baker S.E."/>
            <person name="Benoit I."/>
            <person name="Brakhage A.A."/>
            <person name="Braus G.H."/>
            <person name="Fischer R."/>
            <person name="Frisvad J.C."/>
            <person name="Goldman G.H."/>
            <person name="Houbraken J."/>
            <person name="Oakley B."/>
            <person name="Pocsi I."/>
            <person name="Scazzocchio C."/>
            <person name="Seiboth B."/>
            <person name="vanKuyk P.A."/>
            <person name="Wortman J."/>
            <person name="Dyer P.S."/>
            <person name="Grigoriev I.V."/>
        </authorList>
    </citation>
    <scope>NUCLEOTIDE SEQUENCE [LARGE SCALE GENOMIC DNA]</scope>
    <source>
        <strain evidence="4">CBS 101740 / IMI 381727 / IBT 21946</strain>
    </source>
</reference>
<evidence type="ECO:0000313" key="4">
    <source>
        <dbReference type="Proteomes" id="UP000184499"/>
    </source>
</evidence>
<evidence type="ECO:0000256" key="1">
    <source>
        <dbReference type="SAM" id="MobiDB-lite"/>
    </source>
</evidence>
<name>A0A1L9UXP1_ASPBC</name>
<feature type="transmembrane region" description="Helical" evidence="2">
    <location>
        <begin position="125"/>
        <end position="146"/>
    </location>
</feature>